<dbReference type="SMART" id="SM00872">
    <property type="entry name" value="Alpha-mann_mid"/>
    <property type="match status" value="1"/>
</dbReference>
<dbReference type="InterPro" id="IPR037094">
    <property type="entry name" value="Glyco_hydro_38_cen_sf"/>
</dbReference>
<name>A0A1X7VNL6_AMPQE</name>
<dbReference type="GO" id="GO:0005764">
    <property type="term" value="C:lysosome"/>
    <property type="evidence" value="ECO:0007669"/>
    <property type="project" value="TreeGrafter"/>
</dbReference>
<dbReference type="Gene3D" id="1.20.1270.50">
    <property type="entry name" value="Glycoside hydrolase family 38, central domain"/>
    <property type="match status" value="1"/>
</dbReference>
<evidence type="ECO:0000313" key="9">
    <source>
        <dbReference type="Proteomes" id="UP000007879"/>
    </source>
</evidence>
<comment type="similarity">
    <text evidence="2">Belongs to the glycosyl hydrolase 38 family.</text>
</comment>
<dbReference type="SUPFAM" id="SSF88688">
    <property type="entry name" value="Families 57/38 glycoside transferase middle domain"/>
    <property type="match status" value="1"/>
</dbReference>
<organism evidence="8">
    <name type="scientific">Amphimedon queenslandica</name>
    <name type="common">Sponge</name>
    <dbReference type="NCBI Taxonomy" id="400682"/>
    <lineage>
        <taxon>Eukaryota</taxon>
        <taxon>Metazoa</taxon>
        <taxon>Porifera</taxon>
        <taxon>Demospongiae</taxon>
        <taxon>Heteroscleromorpha</taxon>
        <taxon>Haplosclerida</taxon>
        <taxon>Niphatidae</taxon>
        <taxon>Amphimedon</taxon>
    </lineage>
</organism>
<dbReference type="GO" id="GO:0006013">
    <property type="term" value="P:mannose metabolic process"/>
    <property type="evidence" value="ECO:0007669"/>
    <property type="project" value="InterPro"/>
</dbReference>
<dbReference type="OMA" id="ANEGRME"/>
<dbReference type="CDD" id="cd00451">
    <property type="entry name" value="GH38N_AMII_euk"/>
    <property type="match status" value="1"/>
</dbReference>
<dbReference type="Gene3D" id="3.20.110.10">
    <property type="entry name" value="Glycoside hydrolase 38, N terminal domain"/>
    <property type="match status" value="1"/>
</dbReference>
<dbReference type="InterPro" id="IPR027291">
    <property type="entry name" value="Glyco_hydro_38_N_sf"/>
</dbReference>
<proteinExistence type="inferred from homology"/>
<dbReference type="eggNOG" id="KOG1959">
    <property type="taxonomic scope" value="Eukaryota"/>
</dbReference>
<dbReference type="GO" id="GO:0030246">
    <property type="term" value="F:carbohydrate binding"/>
    <property type="evidence" value="ECO:0007669"/>
    <property type="project" value="InterPro"/>
</dbReference>
<evidence type="ECO:0000313" key="8">
    <source>
        <dbReference type="EnsemblMetazoa" id="Aqu2.1.40978_001"/>
    </source>
</evidence>
<dbReference type="STRING" id="400682.A0A1X7VNL6"/>
<accession>A0A1X7VNL6</accession>
<dbReference type="Proteomes" id="UP000007879">
    <property type="component" value="Unassembled WGS sequence"/>
</dbReference>
<sequence length="931" mass="104960">MAYFEKDIPRVYSTLFKMFLVIIPTFSLLIGFSSASTIHLIPHSHCDAGYRLSFDDYYKSQVHSILDSVIQALHEDKARKFVWEEVSFLSKWWMEDASTEQKDTLRELLSEKRLEFIGGGWVMHDEAVTNTYTINTQLSLGLDFLSKELNTRPKYEWHIDPFGHSLLMPELYSALQYKGIVINRIPNDIKQRMRETKSLEFYWTSPYSNASMFTHVLGEHYSTPTMLGLDTKERAESFVSTCKTRLSWSRTNHLLVPFGNDFAFFNASEHFSTMDKIVAYINSRSDDFGMTVQYSTLNDYFTAVLNSGASFPYVNGGDFFPYIACYPCLSERCNGVKGVLDSPCGYLIDDGYWSGFFTSKPSQKTLARKQNSVTFALQSLLAFSQTNDAHVLDSLLLCKETLSLLSHHDAITGTSFPNCYEDYDNRLMSAISSGLNSTAILKEIALCGKQVSLLSADIPNTLQKLNDDNVAVAVLYNPDGHNRSLYSEIDLPPSLCVQVSELSTSGELLSIPYQQVKDKVYIPGQFEPFGIKVMFVTKKTCSQEKQEGSNADRAMTLNNGVISLSFDAYNRLSEWSNSISKDDMEISVNFVEYFEKKAPSFVPHSVCDGTNVYTFVPDEGSKAVINDTTVLPIIQTASGPLMWEIQQNIPTDSCPIKIAYRLFKPINKNDLYNYFVEVQPTVGPLPDLRDMSISIAFNTNLNSKNSFTTYTSGFYPMSRVYEMDVPLQKNYYPLVGRAHLRDNGDNKAFVIATKRPMGVTANEGRMELLTHRRLQMLDDPRGDDTSIINDTMLLGLINSADVDSVSLHGMQQIQSPILVHVAVVENKEKWTTSCSTDSWSPFSQPMDDNIHIISVERLTASSTDSNHRIGMRLISVKGVTRINLADFLKWTIKEITETTPDFGIVKSSNVTAIDLLPMRMASLILTVEETF</sequence>
<dbReference type="InterPro" id="IPR011013">
    <property type="entry name" value="Gal_mutarotase_sf_dom"/>
</dbReference>
<evidence type="ECO:0000256" key="6">
    <source>
        <dbReference type="ARBA" id="ARBA00023295"/>
    </source>
</evidence>
<evidence type="ECO:0000256" key="1">
    <source>
        <dbReference type="ARBA" id="ARBA00001947"/>
    </source>
</evidence>
<dbReference type="InterPro" id="IPR028995">
    <property type="entry name" value="Glyco_hydro_57/38_cen_sf"/>
</dbReference>
<dbReference type="InterPro" id="IPR015341">
    <property type="entry name" value="Glyco_hydro_38_cen"/>
</dbReference>
<dbReference type="PANTHER" id="PTHR11607:SF3">
    <property type="entry name" value="LYSOSOMAL ALPHA-MANNOSIDASE"/>
    <property type="match status" value="1"/>
</dbReference>
<dbReference type="SUPFAM" id="SSF88713">
    <property type="entry name" value="Glycoside hydrolase/deacetylase"/>
    <property type="match status" value="1"/>
</dbReference>
<dbReference type="OrthoDB" id="10261055at2759"/>
<dbReference type="InterPro" id="IPR050843">
    <property type="entry name" value="Glycosyl_Hydrlase_38"/>
</dbReference>
<dbReference type="EnsemblMetazoa" id="Aqu2.1.40978_001">
    <property type="protein sequence ID" value="Aqu2.1.40978_001"/>
    <property type="gene ID" value="Aqu2.1.40978"/>
</dbReference>
<keyword evidence="6" id="KW-0326">Glycosidase</keyword>
<reference evidence="8" key="2">
    <citation type="submission" date="2017-05" db="UniProtKB">
        <authorList>
            <consortium name="EnsemblMetazoa"/>
        </authorList>
    </citation>
    <scope>IDENTIFICATION</scope>
</reference>
<comment type="cofactor">
    <cofactor evidence="1">
        <name>Zn(2+)</name>
        <dbReference type="ChEBI" id="CHEBI:29105"/>
    </cofactor>
</comment>
<evidence type="ECO:0000256" key="5">
    <source>
        <dbReference type="ARBA" id="ARBA00022833"/>
    </source>
</evidence>
<dbReference type="GO" id="GO:0046872">
    <property type="term" value="F:metal ion binding"/>
    <property type="evidence" value="ECO:0007669"/>
    <property type="project" value="UniProtKB-KW"/>
</dbReference>
<protein>
    <submittedName>
        <fullName evidence="8">Alpha-mannosidase</fullName>
    </submittedName>
</protein>
<dbReference type="Pfam" id="PF01074">
    <property type="entry name" value="Glyco_hydro_38N"/>
    <property type="match status" value="1"/>
</dbReference>
<dbReference type="KEGG" id="aqu:105316536"/>
<dbReference type="Gene3D" id="2.70.98.30">
    <property type="entry name" value="Golgi alpha-mannosidase II, domain 4"/>
    <property type="match status" value="1"/>
</dbReference>
<feature type="domain" description="Glycoside hydrolase family 38 central" evidence="7">
    <location>
        <begin position="351"/>
        <end position="427"/>
    </location>
</feature>
<dbReference type="GO" id="GO:0004559">
    <property type="term" value="F:alpha-mannosidase activity"/>
    <property type="evidence" value="ECO:0007669"/>
    <property type="project" value="InterPro"/>
</dbReference>
<evidence type="ECO:0000256" key="2">
    <source>
        <dbReference type="ARBA" id="ARBA00009792"/>
    </source>
</evidence>
<evidence type="ECO:0000256" key="4">
    <source>
        <dbReference type="ARBA" id="ARBA00022801"/>
    </source>
</evidence>
<keyword evidence="3" id="KW-0479">Metal-binding</keyword>
<evidence type="ECO:0000259" key="7">
    <source>
        <dbReference type="SMART" id="SM00872"/>
    </source>
</evidence>
<dbReference type="EnsemblMetazoa" id="XM_020008084.1">
    <property type="protein sequence ID" value="XP_019863643.1"/>
    <property type="gene ID" value="LOC105316536"/>
</dbReference>
<keyword evidence="4" id="KW-0378">Hydrolase</keyword>
<dbReference type="InParanoid" id="A0A1X7VNL6"/>
<dbReference type="SUPFAM" id="SSF74650">
    <property type="entry name" value="Galactose mutarotase-like"/>
    <property type="match status" value="1"/>
</dbReference>
<dbReference type="AlphaFoldDB" id="A0A1X7VNL6"/>
<dbReference type="Pfam" id="PF09261">
    <property type="entry name" value="Alpha-mann_mid"/>
    <property type="match status" value="1"/>
</dbReference>
<keyword evidence="5" id="KW-0862">Zinc</keyword>
<keyword evidence="9" id="KW-1185">Reference proteome</keyword>
<gene>
    <name evidence="8" type="primary">105316536</name>
</gene>
<evidence type="ECO:0000256" key="3">
    <source>
        <dbReference type="ARBA" id="ARBA00022723"/>
    </source>
</evidence>
<dbReference type="InterPro" id="IPR011330">
    <property type="entry name" value="Glyco_hydro/deAcase_b/a-brl"/>
</dbReference>
<dbReference type="InterPro" id="IPR000602">
    <property type="entry name" value="Glyco_hydro_38_N"/>
</dbReference>
<dbReference type="PANTHER" id="PTHR11607">
    <property type="entry name" value="ALPHA-MANNOSIDASE"/>
    <property type="match status" value="1"/>
</dbReference>
<reference evidence="9" key="1">
    <citation type="journal article" date="2010" name="Nature">
        <title>The Amphimedon queenslandica genome and the evolution of animal complexity.</title>
        <authorList>
            <person name="Srivastava M."/>
            <person name="Simakov O."/>
            <person name="Chapman J."/>
            <person name="Fahey B."/>
            <person name="Gauthier M.E."/>
            <person name="Mitros T."/>
            <person name="Richards G.S."/>
            <person name="Conaco C."/>
            <person name="Dacre M."/>
            <person name="Hellsten U."/>
            <person name="Larroux C."/>
            <person name="Putnam N.H."/>
            <person name="Stanke M."/>
            <person name="Adamska M."/>
            <person name="Darling A."/>
            <person name="Degnan S.M."/>
            <person name="Oakley T.H."/>
            <person name="Plachetzki D.C."/>
            <person name="Zhai Y."/>
            <person name="Adamski M."/>
            <person name="Calcino A."/>
            <person name="Cummins S.F."/>
            <person name="Goodstein D.M."/>
            <person name="Harris C."/>
            <person name="Jackson D.J."/>
            <person name="Leys S.P."/>
            <person name="Shu S."/>
            <person name="Woodcroft B.J."/>
            <person name="Vervoort M."/>
            <person name="Kosik K.S."/>
            <person name="Manning G."/>
            <person name="Degnan B.M."/>
            <person name="Rokhsar D.S."/>
        </authorList>
    </citation>
    <scope>NUCLEOTIDE SEQUENCE [LARGE SCALE GENOMIC DNA]</scope>
</reference>